<evidence type="ECO:0000256" key="1">
    <source>
        <dbReference type="ARBA" id="ARBA00004141"/>
    </source>
</evidence>
<evidence type="ECO:0000256" key="4">
    <source>
        <dbReference type="ARBA" id="ARBA00022692"/>
    </source>
</evidence>
<feature type="repeat" description="Solcar" evidence="8">
    <location>
        <begin position="21"/>
        <end position="98"/>
    </location>
</feature>
<evidence type="ECO:0000313" key="13">
    <source>
        <dbReference type="Proteomes" id="UP000237144"/>
    </source>
</evidence>
<feature type="transmembrane region" description="Helical" evidence="11">
    <location>
        <begin position="70"/>
        <end position="91"/>
    </location>
</feature>
<keyword evidence="3 9" id="KW-0813">Transport</keyword>
<dbReference type="PROSITE" id="PS50920">
    <property type="entry name" value="SOLCAR"/>
    <property type="match status" value="3"/>
</dbReference>
<keyword evidence="13" id="KW-1185">Reference proteome</keyword>
<dbReference type="STRING" id="741276.A0A2S5BAE6"/>
<dbReference type="AlphaFoldDB" id="A0A2S5BAE6"/>
<evidence type="ECO:0000256" key="11">
    <source>
        <dbReference type="SAM" id="Phobius"/>
    </source>
</evidence>
<feature type="repeat" description="Solcar" evidence="8">
    <location>
        <begin position="227"/>
        <end position="312"/>
    </location>
</feature>
<evidence type="ECO:0000256" key="2">
    <source>
        <dbReference type="ARBA" id="ARBA00006375"/>
    </source>
</evidence>
<keyword evidence="7 8" id="KW-0472">Membrane</keyword>
<dbReference type="InterPro" id="IPR023395">
    <property type="entry name" value="MCP_dom_sf"/>
</dbReference>
<feature type="compositionally biased region" description="Low complexity" evidence="10">
    <location>
        <begin position="203"/>
        <end position="213"/>
    </location>
</feature>
<dbReference type="OrthoDB" id="250329at2759"/>
<evidence type="ECO:0000256" key="10">
    <source>
        <dbReference type="SAM" id="MobiDB-lite"/>
    </source>
</evidence>
<dbReference type="GO" id="GO:0016020">
    <property type="term" value="C:membrane"/>
    <property type="evidence" value="ECO:0007669"/>
    <property type="project" value="UniProtKB-SubCell"/>
</dbReference>
<comment type="similarity">
    <text evidence="2 9">Belongs to the mitochondrial carrier (TC 2.A.29) family.</text>
</comment>
<feature type="transmembrane region" description="Helical" evidence="11">
    <location>
        <begin position="172"/>
        <end position="190"/>
    </location>
</feature>
<comment type="caution">
    <text evidence="12">The sequence shown here is derived from an EMBL/GenBank/DDBJ whole genome shotgun (WGS) entry which is preliminary data.</text>
</comment>
<dbReference type="Pfam" id="PF00153">
    <property type="entry name" value="Mito_carr"/>
    <property type="match status" value="3"/>
</dbReference>
<organism evidence="12 13">
    <name type="scientific">Rhodotorula taiwanensis</name>
    <dbReference type="NCBI Taxonomy" id="741276"/>
    <lineage>
        <taxon>Eukaryota</taxon>
        <taxon>Fungi</taxon>
        <taxon>Dikarya</taxon>
        <taxon>Basidiomycota</taxon>
        <taxon>Pucciniomycotina</taxon>
        <taxon>Microbotryomycetes</taxon>
        <taxon>Sporidiobolales</taxon>
        <taxon>Sporidiobolaceae</taxon>
        <taxon>Rhodotorula</taxon>
    </lineage>
</organism>
<feature type="region of interest" description="Disordered" evidence="10">
    <location>
        <begin position="203"/>
        <end position="224"/>
    </location>
</feature>
<reference evidence="12 13" key="1">
    <citation type="journal article" date="2018" name="Front. Microbiol.">
        <title>Prospects for Fungal Bioremediation of Acidic Radioactive Waste Sites: Characterization and Genome Sequence of Rhodotorula taiwanensis MD1149.</title>
        <authorList>
            <person name="Tkavc R."/>
            <person name="Matrosova V.Y."/>
            <person name="Grichenko O.E."/>
            <person name="Gostincar C."/>
            <person name="Volpe R.P."/>
            <person name="Klimenkova P."/>
            <person name="Gaidamakova E.K."/>
            <person name="Zhou C.E."/>
            <person name="Stewart B.J."/>
            <person name="Lyman M.G."/>
            <person name="Malfatti S.A."/>
            <person name="Rubinfeld B."/>
            <person name="Courtot M."/>
            <person name="Singh J."/>
            <person name="Dalgard C.L."/>
            <person name="Hamilton T."/>
            <person name="Frey K.G."/>
            <person name="Gunde-Cimerman N."/>
            <person name="Dugan L."/>
            <person name="Daly M.J."/>
        </authorList>
    </citation>
    <scope>NUCLEOTIDE SEQUENCE [LARGE SCALE GENOMIC DNA]</scope>
    <source>
        <strain evidence="12 13">MD1149</strain>
    </source>
</reference>
<sequence length="316" mass="34198">MEVEEAPPVVADPPARSYVEPWVVVASSASAVSARLFTHPLDTIRIRIQTAGHPVPPIRELVPTPRLASLYAGLPVAIGFSVPALSVYLATYEASKRYFSEHFLPRDREVGILQQLPVFVAAGTAAELASGAIWTPLDVLKSRLQTGREGTSAIALTKKIVREEGWMGLMRGYWVGTAIFIPNISVYWSVYESLKSRYIPGYSATSSSSSRPSTPAPEPTTPPGTIPLTLRYTLCSVTACVIAATTTTPIEIVQARWQTSGGKIEGGLTEIVKTMWRTGGPMAFTRGLGIRIAYAIPANGISMTMYESVKRWKGIS</sequence>
<evidence type="ECO:0000256" key="9">
    <source>
        <dbReference type="RuleBase" id="RU000488"/>
    </source>
</evidence>
<feature type="compositionally biased region" description="Pro residues" evidence="10">
    <location>
        <begin position="214"/>
        <end position="224"/>
    </location>
</feature>
<evidence type="ECO:0000256" key="3">
    <source>
        <dbReference type="ARBA" id="ARBA00022448"/>
    </source>
</evidence>
<comment type="subcellular location">
    <subcellularLocation>
        <location evidence="1">Membrane</location>
        <topology evidence="1">Multi-pass membrane protein</topology>
    </subcellularLocation>
</comment>
<accession>A0A2S5BAE6</accession>
<evidence type="ECO:0000256" key="7">
    <source>
        <dbReference type="ARBA" id="ARBA00023136"/>
    </source>
</evidence>
<dbReference type="SUPFAM" id="SSF103506">
    <property type="entry name" value="Mitochondrial carrier"/>
    <property type="match status" value="1"/>
</dbReference>
<gene>
    <name evidence="12" type="ORF">BMF94_3282</name>
</gene>
<dbReference type="Proteomes" id="UP000237144">
    <property type="component" value="Unassembled WGS sequence"/>
</dbReference>
<evidence type="ECO:0000256" key="5">
    <source>
        <dbReference type="ARBA" id="ARBA00022737"/>
    </source>
</evidence>
<proteinExistence type="inferred from homology"/>
<dbReference type="PANTHER" id="PTHR45667">
    <property type="entry name" value="S-ADENOSYLMETHIONINE MITOCHONDRIAL CARRIER PROTEIN"/>
    <property type="match status" value="1"/>
</dbReference>
<keyword evidence="5" id="KW-0677">Repeat</keyword>
<dbReference type="EMBL" id="PJQD01000035">
    <property type="protein sequence ID" value="POY73744.1"/>
    <property type="molecule type" value="Genomic_DNA"/>
</dbReference>
<protein>
    <recommendedName>
        <fullName evidence="14">Mitochondrial carrier protein</fullName>
    </recommendedName>
</protein>
<name>A0A2S5BAE6_9BASI</name>
<evidence type="ECO:0000313" key="12">
    <source>
        <dbReference type="EMBL" id="POY73744.1"/>
    </source>
</evidence>
<dbReference type="Gene3D" id="1.50.40.10">
    <property type="entry name" value="Mitochondrial carrier domain"/>
    <property type="match status" value="1"/>
</dbReference>
<dbReference type="InterPro" id="IPR018108">
    <property type="entry name" value="MCP_transmembrane"/>
</dbReference>
<evidence type="ECO:0000256" key="6">
    <source>
        <dbReference type="ARBA" id="ARBA00022989"/>
    </source>
</evidence>
<feature type="repeat" description="Solcar" evidence="8">
    <location>
        <begin position="114"/>
        <end position="197"/>
    </location>
</feature>
<evidence type="ECO:0008006" key="14">
    <source>
        <dbReference type="Google" id="ProtNLM"/>
    </source>
</evidence>
<keyword evidence="4 8" id="KW-0812">Transmembrane</keyword>
<keyword evidence="6 11" id="KW-1133">Transmembrane helix</keyword>
<evidence type="ECO:0000256" key="8">
    <source>
        <dbReference type="PROSITE-ProRule" id="PRU00282"/>
    </source>
</evidence>